<sequence>MLMERQTEVVMESLRMTLQMRKVTKQVKSLMKRMKTERG</sequence>
<proteinExistence type="predicted"/>
<protein>
    <submittedName>
        <fullName evidence="1">Uncharacterized protein</fullName>
    </submittedName>
</protein>
<accession>A0A0E9RAH7</accession>
<organism evidence="1">
    <name type="scientific">Anguilla anguilla</name>
    <name type="common">European freshwater eel</name>
    <name type="synonym">Muraena anguilla</name>
    <dbReference type="NCBI Taxonomy" id="7936"/>
    <lineage>
        <taxon>Eukaryota</taxon>
        <taxon>Metazoa</taxon>
        <taxon>Chordata</taxon>
        <taxon>Craniata</taxon>
        <taxon>Vertebrata</taxon>
        <taxon>Euteleostomi</taxon>
        <taxon>Actinopterygii</taxon>
        <taxon>Neopterygii</taxon>
        <taxon>Teleostei</taxon>
        <taxon>Anguilliformes</taxon>
        <taxon>Anguillidae</taxon>
        <taxon>Anguilla</taxon>
    </lineage>
</organism>
<dbReference type="EMBL" id="GBXM01083254">
    <property type="protein sequence ID" value="JAH25323.1"/>
    <property type="molecule type" value="Transcribed_RNA"/>
</dbReference>
<reference evidence="1" key="1">
    <citation type="submission" date="2014-11" db="EMBL/GenBank/DDBJ databases">
        <authorList>
            <person name="Amaro Gonzalez C."/>
        </authorList>
    </citation>
    <scope>NUCLEOTIDE SEQUENCE</scope>
</reference>
<reference evidence="1" key="2">
    <citation type="journal article" date="2015" name="Fish Shellfish Immunol.">
        <title>Early steps in the European eel (Anguilla anguilla)-Vibrio vulnificus interaction in the gills: Role of the RtxA13 toxin.</title>
        <authorList>
            <person name="Callol A."/>
            <person name="Pajuelo D."/>
            <person name="Ebbesson L."/>
            <person name="Teles M."/>
            <person name="MacKenzie S."/>
            <person name="Amaro C."/>
        </authorList>
    </citation>
    <scope>NUCLEOTIDE SEQUENCE</scope>
</reference>
<evidence type="ECO:0000313" key="1">
    <source>
        <dbReference type="EMBL" id="JAH25323.1"/>
    </source>
</evidence>
<dbReference type="AlphaFoldDB" id="A0A0E9RAH7"/>
<name>A0A0E9RAH7_ANGAN</name>